<feature type="transmembrane region" description="Helical" evidence="1">
    <location>
        <begin position="96"/>
        <end position="115"/>
    </location>
</feature>
<evidence type="ECO:0000313" key="2">
    <source>
        <dbReference type="EMBL" id="GHE88845.1"/>
    </source>
</evidence>
<feature type="transmembrane region" description="Helical" evidence="1">
    <location>
        <begin position="151"/>
        <end position="168"/>
    </location>
</feature>
<dbReference type="RefSeq" id="WP_189377921.1">
    <property type="nucleotide sequence ID" value="NZ_BNAH01000006.1"/>
</dbReference>
<accession>A0ABQ3IPL7</accession>
<keyword evidence="3" id="KW-1185">Reference proteome</keyword>
<dbReference type="Proteomes" id="UP000626370">
    <property type="component" value="Unassembled WGS sequence"/>
</dbReference>
<keyword evidence="1" id="KW-1133">Transmembrane helix</keyword>
<evidence type="ECO:0000256" key="1">
    <source>
        <dbReference type="SAM" id="Phobius"/>
    </source>
</evidence>
<keyword evidence="1" id="KW-0472">Membrane</keyword>
<evidence type="ECO:0008006" key="4">
    <source>
        <dbReference type="Google" id="ProtNLM"/>
    </source>
</evidence>
<protein>
    <recommendedName>
        <fullName evidence="4">MFS transporter</fullName>
    </recommendedName>
</protein>
<proteinExistence type="predicted"/>
<gene>
    <name evidence="2" type="ORF">GCM10011501_17850</name>
</gene>
<comment type="caution">
    <text evidence="2">The sequence shown here is derived from an EMBL/GenBank/DDBJ whole genome shotgun (WGS) entry which is preliminary data.</text>
</comment>
<sequence>MDFDQSQYKAWKLPNLLLLHWVINPGLAFNEIILGQRIPKLTLIDKISDAPLMERQYVPCPHCATIHKGTLWAKKAAFGNWFGYLCPTCDKTIPCLWNITSLILLTLTFPVWGWFRSSLETKWRSAKKRQYANSSDDEPVTAKNTAWLKMGLLYGVIMFCGMSLPQILKSEVSLVYIATQIGIWLIAGLVFGGAMKLFLGRKNKNIKNSERN</sequence>
<keyword evidence="1" id="KW-0812">Transmembrane</keyword>
<name>A0ABQ3IPL7_9GAMM</name>
<feature type="transmembrane region" description="Helical" evidence="1">
    <location>
        <begin position="174"/>
        <end position="199"/>
    </location>
</feature>
<dbReference type="EMBL" id="BNAH01000006">
    <property type="protein sequence ID" value="GHE88845.1"/>
    <property type="molecule type" value="Genomic_DNA"/>
</dbReference>
<reference evidence="3" key="1">
    <citation type="journal article" date="2019" name="Int. J. Syst. Evol. Microbiol.">
        <title>The Global Catalogue of Microorganisms (GCM) 10K type strain sequencing project: providing services to taxonomists for standard genome sequencing and annotation.</title>
        <authorList>
            <consortium name="The Broad Institute Genomics Platform"/>
            <consortium name="The Broad Institute Genome Sequencing Center for Infectious Disease"/>
            <person name="Wu L."/>
            <person name="Ma J."/>
        </authorList>
    </citation>
    <scope>NUCLEOTIDE SEQUENCE [LARGE SCALE GENOMIC DNA]</scope>
    <source>
        <strain evidence="3">CGMCC 1.15922</strain>
    </source>
</reference>
<evidence type="ECO:0000313" key="3">
    <source>
        <dbReference type="Proteomes" id="UP000626370"/>
    </source>
</evidence>
<organism evidence="2 3">
    <name type="scientific">Thalassotalea profundi</name>
    <dbReference type="NCBI Taxonomy" id="2036687"/>
    <lineage>
        <taxon>Bacteria</taxon>
        <taxon>Pseudomonadati</taxon>
        <taxon>Pseudomonadota</taxon>
        <taxon>Gammaproteobacteria</taxon>
        <taxon>Alteromonadales</taxon>
        <taxon>Colwelliaceae</taxon>
        <taxon>Thalassotalea</taxon>
    </lineage>
</organism>